<reference evidence="2" key="1">
    <citation type="submission" date="2021-01" db="EMBL/GenBank/DDBJ databases">
        <authorList>
            <person name="Corre E."/>
            <person name="Pelletier E."/>
            <person name="Niang G."/>
            <person name="Scheremetjew M."/>
            <person name="Finn R."/>
            <person name="Kale V."/>
            <person name="Holt S."/>
            <person name="Cochrane G."/>
            <person name="Meng A."/>
            <person name="Brown T."/>
            <person name="Cohen L."/>
        </authorList>
    </citation>
    <scope>NUCLEOTIDE SEQUENCE</scope>
    <source>
        <strain evidence="2">CCMP1381</strain>
    </source>
</reference>
<accession>A0A7S2D751</accession>
<dbReference type="InterPro" id="IPR001107">
    <property type="entry name" value="Band_7"/>
</dbReference>
<dbReference type="Gene3D" id="3.30.479.30">
    <property type="entry name" value="Band 7 domain"/>
    <property type="match status" value="1"/>
</dbReference>
<gene>
    <name evidence="2" type="ORF">DSPE1174_LOCUS19565</name>
</gene>
<dbReference type="EMBL" id="HBGS01037732">
    <property type="protein sequence ID" value="CAD9445403.1"/>
    <property type="molecule type" value="Transcribed_RNA"/>
</dbReference>
<sequence>MSEHDDEVEFHLSSKQIDRCGSAHKEFGTTVGLMRALPARGDCMPYIKIPSGYFAIVSKFGQTIDCDGSPIWPEGFHWAGIATKVDFLIAKQSIFFDIPVRDVATSENTKVSVNIAIVFKVSGEDPELVKKFALDMTPNQLELQLSASVNDIVKHAAMNVKHTEIYSLCGEPNYEVSEDDTEEKYFPEDGGYKGPSLLDTIKEKLIDEYSPIGLDIEEVLIKKITLPDEAQEILEDMAKADSKAAEDKVIALNKMTKQNHQDEIDRIEQTINSDALATKAKLEKIYTDKKTQLNNAKALGDKDCAMLRRQMLSSVEMTEAKTEALVSKSELNVMATLAEFECLAHNDATKLETSIKAAIDTQLAEARLEAARLDAQTSMLISNAEGEIAKMVAVRKEHETAVKKLEVYRALAMNEDMIIVPGQDTDVSQLLIADEILKRNERAGHNETRSTFLAEMVAMQKANKVLNLHTHDSSAKD</sequence>
<dbReference type="Pfam" id="PF01145">
    <property type="entry name" value="Band_7"/>
    <property type="match status" value="1"/>
</dbReference>
<evidence type="ECO:0000259" key="1">
    <source>
        <dbReference type="Pfam" id="PF01145"/>
    </source>
</evidence>
<organism evidence="2">
    <name type="scientific">Octactis speculum</name>
    <dbReference type="NCBI Taxonomy" id="3111310"/>
    <lineage>
        <taxon>Eukaryota</taxon>
        <taxon>Sar</taxon>
        <taxon>Stramenopiles</taxon>
        <taxon>Ochrophyta</taxon>
        <taxon>Dictyochophyceae</taxon>
        <taxon>Dictyochales</taxon>
        <taxon>Dictyochaceae</taxon>
        <taxon>Octactis</taxon>
    </lineage>
</organism>
<evidence type="ECO:0000313" key="2">
    <source>
        <dbReference type="EMBL" id="CAD9445403.1"/>
    </source>
</evidence>
<name>A0A7S2D751_9STRA</name>
<protein>
    <recommendedName>
        <fullName evidence="1">Band 7 domain-containing protein</fullName>
    </recommendedName>
</protein>
<dbReference type="InterPro" id="IPR036013">
    <property type="entry name" value="Band_7/SPFH_dom_sf"/>
</dbReference>
<feature type="domain" description="Band 7" evidence="1">
    <location>
        <begin position="48"/>
        <end position="247"/>
    </location>
</feature>
<proteinExistence type="predicted"/>
<dbReference type="AlphaFoldDB" id="A0A7S2D751"/>
<dbReference type="SUPFAM" id="SSF117892">
    <property type="entry name" value="Band 7/SPFH domain"/>
    <property type="match status" value="1"/>
</dbReference>